<reference evidence="2" key="1">
    <citation type="journal article" date="2019" name="Int. J. Syst. Evol. Microbiol.">
        <title>The Global Catalogue of Microorganisms (GCM) 10K type strain sequencing project: providing services to taxonomists for standard genome sequencing and annotation.</title>
        <authorList>
            <consortium name="The Broad Institute Genomics Platform"/>
            <consortium name="The Broad Institute Genome Sequencing Center for Infectious Disease"/>
            <person name="Wu L."/>
            <person name="Ma J."/>
        </authorList>
    </citation>
    <scope>NUCLEOTIDE SEQUENCE [LARGE SCALE GENOMIC DNA]</scope>
    <source>
        <strain evidence="2">CGMCC 4.7237</strain>
    </source>
</reference>
<proteinExistence type="predicted"/>
<evidence type="ECO:0000313" key="1">
    <source>
        <dbReference type="EMBL" id="MFC4033353.1"/>
    </source>
</evidence>
<sequence>MWEELKAELGASGAFTEGDPFWHITGRNKTTFRAAPVFLDDLRILRKLATLLTADRSESSQVVRQYRIVLAGFEDDARAARTALGITADGQFATPADLDALLPTYRALQYEGLVLEAPTIPATAGAFALSRHPASVYEFIQFHALYISAVKAFRLQSVQTPGAKFVPPDPQLIGNLYDMSLRAAEATGIGPAPQLGTSADWRSYAPDFATKLKGAAQAEKLNFGSTRALAGHALKHMLKDGWTFPENQGLMDAVVAGYLTDARKLIVSAPLDTGMPSALSQWGTTRTYYFGTTGEHVAMAAVNERGEAWITTYYTDTRT</sequence>
<dbReference type="EMBL" id="JBHSBB010000012">
    <property type="protein sequence ID" value="MFC4033353.1"/>
    <property type="molecule type" value="Genomic_DNA"/>
</dbReference>
<evidence type="ECO:0000313" key="2">
    <source>
        <dbReference type="Proteomes" id="UP001595765"/>
    </source>
</evidence>
<name>A0ABV8HMV8_9ACTN</name>
<accession>A0ABV8HMV8</accession>
<comment type="caution">
    <text evidence="1">The sequence shown here is derived from an EMBL/GenBank/DDBJ whole genome shotgun (WGS) entry which is preliminary data.</text>
</comment>
<dbReference type="RefSeq" id="WP_386430446.1">
    <property type="nucleotide sequence ID" value="NZ_JBHSBB010000012.1"/>
</dbReference>
<keyword evidence="2" id="KW-1185">Reference proteome</keyword>
<dbReference type="Proteomes" id="UP001595765">
    <property type="component" value="Unassembled WGS sequence"/>
</dbReference>
<gene>
    <name evidence="1" type="ORF">ACFO3J_17920</name>
</gene>
<protein>
    <submittedName>
        <fullName evidence="1">Uncharacterized protein</fullName>
    </submittedName>
</protein>
<organism evidence="1 2">
    <name type="scientific">Streptomyces polygonati</name>
    <dbReference type="NCBI Taxonomy" id="1617087"/>
    <lineage>
        <taxon>Bacteria</taxon>
        <taxon>Bacillati</taxon>
        <taxon>Actinomycetota</taxon>
        <taxon>Actinomycetes</taxon>
        <taxon>Kitasatosporales</taxon>
        <taxon>Streptomycetaceae</taxon>
        <taxon>Streptomyces</taxon>
    </lineage>
</organism>